<accession>A0A804NY03</accession>
<organism evidence="2 3">
    <name type="scientific">Zea mays</name>
    <name type="common">Maize</name>
    <dbReference type="NCBI Taxonomy" id="4577"/>
    <lineage>
        <taxon>Eukaryota</taxon>
        <taxon>Viridiplantae</taxon>
        <taxon>Streptophyta</taxon>
        <taxon>Embryophyta</taxon>
        <taxon>Tracheophyta</taxon>
        <taxon>Spermatophyta</taxon>
        <taxon>Magnoliopsida</taxon>
        <taxon>Liliopsida</taxon>
        <taxon>Poales</taxon>
        <taxon>Poaceae</taxon>
        <taxon>PACMAD clade</taxon>
        <taxon>Panicoideae</taxon>
        <taxon>Andropogonodae</taxon>
        <taxon>Andropogoneae</taxon>
        <taxon>Tripsacinae</taxon>
        <taxon>Zea</taxon>
    </lineage>
</organism>
<dbReference type="FunCoup" id="A0A804NY03">
    <property type="interactions" value="256"/>
</dbReference>
<feature type="compositionally biased region" description="Low complexity" evidence="1">
    <location>
        <begin position="211"/>
        <end position="220"/>
    </location>
</feature>
<evidence type="ECO:0000256" key="1">
    <source>
        <dbReference type="SAM" id="MobiDB-lite"/>
    </source>
</evidence>
<evidence type="ECO:0000313" key="3">
    <source>
        <dbReference type="Proteomes" id="UP000007305"/>
    </source>
</evidence>
<feature type="region of interest" description="Disordered" evidence="1">
    <location>
        <begin position="197"/>
        <end position="232"/>
    </location>
</feature>
<reference evidence="2" key="3">
    <citation type="submission" date="2021-05" db="UniProtKB">
        <authorList>
            <consortium name="EnsemblPlants"/>
        </authorList>
    </citation>
    <scope>IDENTIFICATION</scope>
    <source>
        <strain evidence="2">cv. B73</strain>
    </source>
</reference>
<dbReference type="Proteomes" id="UP000007305">
    <property type="component" value="Chromosome 4"/>
</dbReference>
<sequence>MQTSTCAPVVVPRAASSHLGYGGGDGGAAVVGVAAPPDLAVGAGLDAEQAELLHGAAEVVEEGCGVGCIELHQGLGAWVRPQLLVGAEQAEAALEVDEVHVVELAGRHDVVERGDGGVLEVVPAHVLQPPGVGRVHAGVELLRLPALVAEVVEAVGELLAVGEAQRVGAGQRHQLLHREPLGAEHLDEAVHGEVGVRQLHVGRRGRRRQRVPAPQRNRVPGPAGHGNQHARRQCEDVGAGHHPGALQLQGQLGAHHGVEGVPGEGVVDLRVVLRLLELGGRDQHRRVAPADEAVVEEDAEQARGRRRVRHLLRLHHLRNDPLRARARLAIEVRLQGAAAAARQRQLRRGARREGGHDDEEEGQAHGGWYLVLVHRCAFA</sequence>
<dbReference type="EnsemblPlants" id="Zm00001eb194750_T001">
    <property type="protein sequence ID" value="Zm00001eb194750_P001"/>
    <property type="gene ID" value="Zm00001eb194750"/>
</dbReference>
<dbReference type="AlphaFoldDB" id="A0A804NY03"/>
<dbReference type="Gramene" id="Zm00001eb194750_T001">
    <property type="protein sequence ID" value="Zm00001eb194750_P001"/>
    <property type="gene ID" value="Zm00001eb194750"/>
</dbReference>
<keyword evidence="3" id="KW-1185">Reference proteome</keyword>
<reference evidence="2" key="2">
    <citation type="submission" date="2019-07" db="EMBL/GenBank/DDBJ databases">
        <authorList>
            <person name="Seetharam A."/>
            <person name="Woodhouse M."/>
            <person name="Cannon E."/>
        </authorList>
    </citation>
    <scope>NUCLEOTIDE SEQUENCE [LARGE SCALE GENOMIC DNA]</scope>
    <source>
        <strain evidence="2">cv. B73</strain>
    </source>
</reference>
<protein>
    <submittedName>
        <fullName evidence="2">Uncharacterized protein</fullName>
    </submittedName>
</protein>
<name>A0A804NY03_MAIZE</name>
<dbReference type="InParanoid" id="A0A804NY03"/>
<proteinExistence type="predicted"/>
<feature type="compositionally biased region" description="Basic residues" evidence="1">
    <location>
        <begin position="200"/>
        <end position="210"/>
    </location>
</feature>
<evidence type="ECO:0000313" key="2">
    <source>
        <dbReference type="EnsemblPlants" id="Zm00001eb194750_P001"/>
    </source>
</evidence>
<reference evidence="3" key="1">
    <citation type="journal article" date="2009" name="Science">
        <title>The B73 maize genome: complexity, diversity, and dynamics.</title>
        <authorList>
            <person name="Schnable P.S."/>
            <person name="Ware D."/>
            <person name="Fulton R.S."/>
            <person name="Stein J.C."/>
            <person name="Wei F."/>
            <person name="Pasternak S."/>
            <person name="Liang C."/>
            <person name="Zhang J."/>
            <person name="Fulton L."/>
            <person name="Graves T.A."/>
            <person name="Minx P."/>
            <person name="Reily A.D."/>
            <person name="Courtney L."/>
            <person name="Kruchowski S.S."/>
            <person name="Tomlinson C."/>
            <person name="Strong C."/>
            <person name="Delehaunty K."/>
            <person name="Fronick C."/>
            <person name="Courtney B."/>
            <person name="Rock S.M."/>
            <person name="Belter E."/>
            <person name="Du F."/>
            <person name="Kim K."/>
            <person name="Abbott R.M."/>
            <person name="Cotton M."/>
            <person name="Levy A."/>
            <person name="Marchetto P."/>
            <person name="Ochoa K."/>
            <person name="Jackson S.M."/>
            <person name="Gillam B."/>
            <person name="Chen W."/>
            <person name="Yan L."/>
            <person name="Higginbotham J."/>
            <person name="Cardenas M."/>
            <person name="Waligorski J."/>
            <person name="Applebaum E."/>
            <person name="Phelps L."/>
            <person name="Falcone J."/>
            <person name="Kanchi K."/>
            <person name="Thane T."/>
            <person name="Scimone A."/>
            <person name="Thane N."/>
            <person name="Henke J."/>
            <person name="Wang T."/>
            <person name="Ruppert J."/>
            <person name="Shah N."/>
            <person name="Rotter K."/>
            <person name="Hodges J."/>
            <person name="Ingenthron E."/>
            <person name="Cordes M."/>
            <person name="Kohlberg S."/>
            <person name="Sgro J."/>
            <person name="Delgado B."/>
            <person name="Mead K."/>
            <person name="Chinwalla A."/>
            <person name="Leonard S."/>
            <person name="Crouse K."/>
            <person name="Collura K."/>
            <person name="Kudrna D."/>
            <person name="Currie J."/>
            <person name="He R."/>
            <person name="Angelova A."/>
            <person name="Rajasekar S."/>
            <person name="Mueller T."/>
            <person name="Lomeli R."/>
            <person name="Scara G."/>
            <person name="Ko A."/>
            <person name="Delaney K."/>
            <person name="Wissotski M."/>
            <person name="Lopez G."/>
            <person name="Campos D."/>
            <person name="Braidotti M."/>
            <person name="Ashley E."/>
            <person name="Golser W."/>
            <person name="Kim H."/>
            <person name="Lee S."/>
            <person name="Lin J."/>
            <person name="Dujmic Z."/>
            <person name="Kim W."/>
            <person name="Talag J."/>
            <person name="Zuccolo A."/>
            <person name="Fan C."/>
            <person name="Sebastian A."/>
            <person name="Kramer M."/>
            <person name="Spiegel L."/>
            <person name="Nascimento L."/>
            <person name="Zutavern T."/>
            <person name="Miller B."/>
            <person name="Ambroise C."/>
            <person name="Muller S."/>
            <person name="Spooner W."/>
            <person name="Narechania A."/>
            <person name="Ren L."/>
            <person name="Wei S."/>
            <person name="Kumari S."/>
            <person name="Faga B."/>
            <person name="Levy M.J."/>
            <person name="McMahan L."/>
            <person name="Van Buren P."/>
            <person name="Vaughn M.W."/>
            <person name="Ying K."/>
            <person name="Yeh C.-T."/>
            <person name="Emrich S.J."/>
            <person name="Jia Y."/>
            <person name="Kalyanaraman A."/>
            <person name="Hsia A.-P."/>
            <person name="Barbazuk W.B."/>
            <person name="Baucom R.S."/>
            <person name="Brutnell T.P."/>
            <person name="Carpita N.C."/>
            <person name="Chaparro C."/>
            <person name="Chia J.-M."/>
            <person name="Deragon J.-M."/>
            <person name="Estill J.C."/>
            <person name="Fu Y."/>
            <person name="Jeddeloh J.A."/>
            <person name="Han Y."/>
            <person name="Lee H."/>
            <person name="Li P."/>
            <person name="Lisch D.R."/>
            <person name="Liu S."/>
            <person name="Liu Z."/>
            <person name="Nagel D.H."/>
            <person name="McCann M.C."/>
            <person name="SanMiguel P."/>
            <person name="Myers A.M."/>
            <person name="Nettleton D."/>
            <person name="Nguyen J."/>
            <person name="Penning B.W."/>
            <person name="Ponnala L."/>
            <person name="Schneider K.L."/>
            <person name="Schwartz D.C."/>
            <person name="Sharma A."/>
            <person name="Soderlund C."/>
            <person name="Springer N.M."/>
            <person name="Sun Q."/>
            <person name="Wang H."/>
            <person name="Waterman M."/>
            <person name="Westerman R."/>
            <person name="Wolfgruber T.K."/>
            <person name="Yang L."/>
            <person name="Yu Y."/>
            <person name="Zhang L."/>
            <person name="Zhou S."/>
            <person name="Zhu Q."/>
            <person name="Bennetzen J.L."/>
            <person name="Dawe R.K."/>
            <person name="Jiang J."/>
            <person name="Jiang N."/>
            <person name="Presting G.G."/>
            <person name="Wessler S.R."/>
            <person name="Aluru S."/>
            <person name="Martienssen R.A."/>
            <person name="Clifton S.W."/>
            <person name="McCombie W.R."/>
            <person name="Wing R.A."/>
            <person name="Wilson R.K."/>
        </authorList>
    </citation>
    <scope>NUCLEOTIDE SEQUENCE [LARGE SCALE GENOMIC DNA]</scope>
    <source>
        <strain evidence="3">cv. B73</strain>
    </source>
</reference>